<evidence type="ECO:0000256" key="2">
    <source>
        <dbReference type="ARBA" id="ARBA00022473"/>
    </source>
</evidence>
<dbReference type="AlphaFoldDB" id="A0ABD3ALZ1"/>
<accession>A0ABD3ALZ1</accession>
<protein>
    <submittedName>
        <fullName evidence="5">Uncharacterized protein</fullName>
    </submittedName>
</protein>
<dbReference type="Proteomes" id="UP001630127">
    <property type="component" value="Unassembled WGS sequence"/>
</dbReference>
<evidence type="ECO:0000313" key="6">
    <source>
        <dbReference type="Proteomes" id="UP001630127"/>
    </source>
</evidence>
<sequence length="228" mass="24425">MATVGPLVPANNTTIQYGGGGASKVSTATTLKRKTPSELRGELLKRKNVIELVDESPSPVTASTMNSDGVVPACKKDLPKNPRYIDIRMDELFPVRKNSIWLRLQSKEEISKENAPLKHAGRLNASSVPSHLGAESQPQIVCKGDSVTSVAFSEDRTTKTCNTAEKCSESTFRSVAELSLGAENLSGLSNLDMEKALKGLVANDSLTASASLAESLKELVNLRQKVLS</sequence>
<dbReference type="PANTHER" id="PTHR12972">
    <property type="entry name" value="DOWNSTREAM NEIGHBOR OF SON"/>
    <property type="match status" value="1"/>
</dbReference>
<dbReference type="PANTHER" id="PTHR12972:SF0">
    <property type="entry name" value="PROTEIN DOWNSTREAM NEIGHBOR OF SON"/>
    <property type="match status" value="1"/>
</dbReference>
<evidence type="ECO:0000256" key="4">
    <source>
        <dbReference type="ARBA" id="ARBA00025806"/>
    </source>
</evidence>
<keyword evidence="3" id="KW-0539">Nucleus</keyword>
<organism evidence="5 6">
    <name type="scientific">Cinchona calisaya</name>
    <dbReference type="NCBI Taxonomy" id="153742"/>
    <lineage>
        <taxon>Eukaryota</taxon>
        <taxon>Viridiplantae</taxon>
        <taxon>Streptophyta</taxon>
        <taxon>Embryophyta</taxon>
        <taxon>Tracheophyta</taxon>
        <taxon>Spermatophyta</taxon>
        <taxon>Magnoliopsida</taxon>
        <taxon>eudicotyledons</taxon>
        <taxon>Gunneridae</taxon>
        <taxon>Pentapetalae</taxon>
        <taxon>asterids</taxon>
        <taxon>lamiids</taxon>
        <taxon>Gentianales</taxon>
        <taxon>Rubiaceae</taxon>
        <taxon>Cinchonoideae</taxon>
        <taxon>Cinchoneae</taxon>
        <taxon>Cinchona</taxon>
    </lineage>
</organism>
<proteinExistence type="inferred from homology"/>
<keyword evidence="6" id="KW-1185">Reference proteome</keyword>
<evidence type="ECO:0000256" key="1">
    <source>
        <dbReference type="ARBA" id="ARBA00004123"/>
    </source>
</evidence>
<comment type="similarity">
    <text evidence="4">Belongs to the DONSON family.</text>
</comment>
<dbReference type="InterPro" id="IPR024861">
    <property type="entry name" value="Donson"/>
</dbReference>
<comment type="subcellular location">
    <subcellularLocation>
        <location evidence="1">Nucleus</location>
    </subcellularLocation>
</comment>
<evidence type="ECO:0000256" key="3">
    <source>
        <dbReference type="ARBA" id="ARBA00023242"/>
    </source>
</evidence>
<name>A0ABD3ALZ1_9GENT</name>
<dbReference type="EMBL" id="JBJUIK010000003">
    <property type="protein sequence ID" value="KAL3532201.1"/>
    <property type="molecule type" value="Genomic_DNA"/>
</dbReference>
<evidence type="ECO:0000313" key="5">
    <source>
        <dbReference type="EMBL" id="KAL3532201.1"/>
    </source>
</evidence>
<reference evidence="5 6" key="1">
    <citation type="submission" date="2024-11" db="EMBL/GenBank/DDBJ databases">
        <title>A near-complete genome assembly of Cinchona calisaya.</title>
        <authorList>
            <person name="Lian D.C."/>
            <person name="Zhao X.W."/>
            <person name="Wei L."/>
        </authorList>
    </citation>
    <scope>NUCLEOTIDE SEQUENCE [LARGE SCALE GENOMIC DNA]</scope>
    <source>
        <tissue evidence="5">Nenye</tissue>
    </source>
</reference>
<keyword evidence="2" id="KW-0217">Developmental protein</keyword>
<gene>
    <name evidence="5" type="ORF">ACH5RR_005722</name>
</gene>
<dbReference type="GO" id="GO:0005634">
    <property type="term" value="C:nucleus"/>
    <property type="evidence" value="ECO:0007669"/>
    <property type="project" value="UniProtKB-SubCell"/>
</dbReference>
<comment type="caution">
    <text evidence="5">The sequence shown here is derived from an EMBL/GenBank/DDBJ whole genome shotgun (WGS) entry which is preliminary data.</text>
</comment>